<sequence>MAVQQKPLLIIGYVHDTDRLHSMSLPKNFNVRAFIDTHSNQFEIYFKEHKNHKFWTATIMTEHNGHQQNFELPPPIFDWGQTSSFLLGLEKMIEQYNSR</sequence>
<dbReference type="AlphaFoldDB" id="A0A5S9MMF3"/>
<reference evidence="1 2" key="1">
    <citation type="journal article" date="1998" name="Science">
        <title>Genome sequence of the nematode C. elegans: a platform for investigating biology.</title>
        <authorList>
            <consortium name="The C. elegans sequencing consortium"/>
            <person name="Sulson J.E."/>
            <person name="Waterston R."/>
        </authorList>
    </citation>
    <scope>NUCLEOTIDE SEQUENCE [LARGE SCALE GENOMIC DNA]</scope>
    <source>
        <strain evidence="1 2">Bristol N2</strain>
    </source>
</reference>
<dbReference type="Proteomes" id="UP000001940">
    <property type="component" value="Chromosome II"/>
</dbReference>
<evidence type="ECO:0000313" key="3">
    <source>
        <dbReference type="WormBase" id="F22E5.23"/>
    </source>
</evidence>
<proteinExistence type="predicted"/>
<gene>
    <name evidence="1" type="ORF">CELE_F22E5.23</name>
    <name evidence="1 3" type="ORF">F22E5.23</name>
</gene>
<dbReference type="EMBL" id="BX284602">
    <property type="protein sequence ID" value="CAA0059153.1"/>
    <property type="molecule type" value="Genomic_DNA"/>
</dbReference>
<name>A0A5S9MMF3_CAEEL</name>
<evidence type="ECO:0000313" key="2">
    <source>
        <dbReference type="Proteomes" id="UP000001940"/>
    </source>
</evidence>
<evidence type="ECO:0000313" key="1">
    <source>
        <dbReference type="EMBL" id="CAA0059153.1"/>
    </source>
</evidence>
<dbReference type="AGR" id="WB:WBGene00305112"/>
<dbReference type="InParanoid" id="A0A5S9MMF3"/>
<keyword evidence="2" id="KW-1185">Reference proteome</keyword>
<organism evidence="1 2">
    <name type="scientific">Caenorhabditis elegans</name>
    <dbReference type="NCBI Taxonomy" id="6239"/>
    <lineage>
        <taxon>Eukaryota</taxon>
        <taxon>Metazoa</taxon>
        <taxon>Ecdysozoa</taxon>
        <taxon>Nematoda</taxon>
        <taxon>Chromadorea</taxon>
        <taxon>Rhabditida</taxon>
        <taxon>Rhabditina</taxon>
        <taxon>Rhabditomorpha</taxon>
        <taxon>Rhabditoidea</taxon>
        <taxon>Rhabditidae</taxon>
        <taxon>Peloderinae</taxon>
        <taxon>Caenorhabditis</taxon>
    </lineage>
</organism>
<accession>A0A5S9MMF3</accession>
<dbReference type="WormBase" id="F22E5.23">
    <property type="protein sequence ID" value="CE53847"/>
    <property type="gene ID" value="WBGene00305112"/>
</dbReference>
<protein>
    <submittedName>
        <fullName evidence="1">Conserved domain protein</fullName>
    </submittedName>
</protein>